<dbReference type="InterPro" id="IPR023213">
    <property type="entry name" value="CAT-like_dom_sf"/>
</dbReference>
<keyword evidence="2" id="KW-1185">Reference proteome</keyword>
<dbReference type="EMBL" id="PXXK01000028">
    <property type="protein sequence ID" value="RFN54208.1"/>
    <property type="molecule type" value="Genomic_DNA"/>
</dbReference>
<protein>
    <submittedName>
        <fullName evidence="1">Chloramphenicol acetyltransferase-like domain protein</fullName>
    </submittedName>
</protein>
<gene>
    <name evidence="1" type="ORF">FIE12Z_1334</name>
</gene>
<proteinExistence type="predicted"/>
<comment type="caution">
    <text evidence="1">The sequence shown here is derived from an EMBL/GenBank/DDBJ whole genome shotgun (WGS) entry which is preliminary data.</text>
</comment>
<organism evidence="1 2">
    <name type="scientific">Fusarium flagelliforme</name>
    <dbReference type="NCBI Taxonomy" id="2675880"/>
    <lineage>
        <taxon>Eukaryota</taxon>
        <taxon>Fungi</taxon>
        <taxon>Dikarya</taxon>
        <taxon>Ascomycota</taxon>
        <taxon>Pezizomycotina</taxon>
        <taxon>Sordariomycetes</taxon>
        <taxon>Hypocreomycetidae</taxon>
        <taxon>Hypocreales</taxon>
        <taxon>Nectriaceae</taxon>
        <taxon>Fusarium</taxon>
        <taxon>Fusarium incarnatum-equiseti species complex</taxon>
    </lineage>
</organism>
<dbReference type="GO" id="GO:0016740">
    <property type="term" value="F:transferase activity"/>
    <property type="evidence" value="ECO:0007669"/>
    <property type="project" value="UniProtKB-KW"/>
</dbReference>
<accession>A0A395N262</accession>
<reference evidence="1 2" key="1">
    <citation type="journal article" date="2018" name="PLoS Pathog.">
        <title>Evolution of structural diversity of trichothecenes, a family of toxins produced by plant pathogenic and entomopathogenic fungi.</title>
        <authorList>
            <person name="Proctor R.H."/>
            <person name="McCormick S.P."/>
            <person name="Kim H.S."/>
            <person name="Cardoza R.E."/>
            <person name="Stanley A.M."/>
            <person name="Lindo L."/>
            <person name="Kelly A."/>
            <person name="Brown D.W."/>
            <person name="Lee T."/>
            <person name="Vaughan M.M."/>
            <person name="Alexander N.J."/>
            <person name="Busman M."/>
            <person name="Gutierrez S."/>
        </authorList>
    </citation>
    <scope>NUCLEOTIDE SEQUENCE [LARGE SCALE GENOMIC DNA]</scope>
    <source>
        <strain evidence="1 2">NRRL 13405</strain>
    </source>
</reference>
<dbReference type="OrthoDB" id="21502at2759"/>
<name>A0A395N262_9HYPO</name>
<sequence length="500" mass="56697">MNAVRSFLGLATKDKPIQVEDNDIYPTTLFDDTKSMRDMILHWTFHFNDVLDAEKLRSSLARLLEIGDWRKIGGRYRINTQNKAEFHVPREFTAEKPAFRYSHRVFDMGIDDHPTGRKFPKTGENPAFHPGSQMFKDLATTPDDPVNGWDLLEGEKPQMSLNIVSFNDATLVSLVCSHMLMDAGGLQAMLQNWSLVLAGREEEVVPVLGVQRDVIYEVAKDPVGSQQEELEIISKRIVGWKMFIFVMRFLWELLWYGKPTYRTIFLPKATIDRLRCEAQEDIAEAQGPVGDEKPFISEGDVLSAWIARTVALSDSRHLPVSILNAVNLRFRFDYLKNATGVYIQNLALCIFAFISPSKIRGPLGPIALENRKYLTEQTTQPQIRACLRMFIAESKNGIDAMLFGEPNMLLIIITNWTKAYLTQAADFSAAVLKKGESGEKRRNALGQMTQASVAPTKESFMSKNMMIIKGKDHGGNYWLEGAFLPKTWDKFEEEIARLSS</sequence>
<keyword evidence="1" id="KW-0808">Transferase</keyword>
<dbReference type="Proteomes" id="UP000265631">
    <property type="component" value="Unassembled WGS sequence"/>
</dbReference>
<dbReference type="AlphaFoldDB" id="A0A395N262"/>
<evidence type="ECO:0000313" key="1">
    <source>
        <dbReference type="EMBL" id="RFN54208.1"/>
    </source>
</evidence>
<dbReference type="Gene3D" id="3.30.559.10">
    <property type="entry name" value="Chloramphenicol acetyltransferase-like domain"/>
    <property type="match status" value="2"/>
</dbReference>
<evidence type="ECO:0000313" key="2">
    <source>
        <dbReference type="Proteomes" id="UP000265631"/>
    </source>
</evidence>
<dbReference type="STRING" id="2594813.A0A395N262"/>